<evidence type="ECO:0000313" key="2">
    <source>
        <dbReference type="EMBL" id="GGE30033.1"/>
    </source>
</evidence>
<name>A0A8J2YAR2_9BACL</name>
<dbReference type="Proteomes" id="UP000625210">
    <property type="component" value="Unassembled WGS sequence"/>
</dbReference>
<feature type="compositionally biased region" description="Basic and acidic residues" evidence="1">
    <location>
        <begin position="1"/>
        <end position="24"/>
    </location>
</feature>
<reference evidence="2" key="1">
    <citation type="journal article" date="2014" name="Int. J. Syst. Evol. Microbiol.">
        <title>Complete genome sequence of Corynebacterium casei LMG S-19264T (=DSM 44701T), isolated from a smear-ripened cheese.</title>
        <authorList>
            <consortium name="US DOE Joint Genome Institute (JGI-PGF)"/>
            <person name="Walter F."/>
            <person name="Albersmeier A."/>
            <person name="Kalinowski J."/>
            <person name="Ruckert C."/>
        </authorList>
    </citation>
    <scope>NUCLEOTIDE SEQUENCE</scope>
    <source>
        <strain evidence="2">CGMCC 1.15179</strain>
    </source>
</reference>
<proteinExistence type="predicted"/>
<dbReference type="AlphaFoldDB" id="A0A8J2YAR2"/>
<accession>A0A8J2YAR2</accession>
<feature type="region of interest" description="Disordered" evidence="1">
    <location>
        <begin position="1"/>
        <end position="36"/>
    </location>
</feature>
<evidence type="ECO:0000313" key="3">
    <source>
        <dbReference type="Proteomes" id="UP000625210"/>
    </source>
</evidence>
<sequence>MGKWKEKIKQRQKQEEERAVHKFLPDQSPSKVTEKDNLHVEVKENLNIDEEVQENVEVKEKGKVEVQDNLIEDLNVESNVIVNGDNNEQEIEKGQEEVAVTEHINFTLTHRTHQATFEDQYKRKTFAIERELLKRFNNHMRRFPKGEQTRVINELLRQYVRWLDSQTKKRK</sequence>
<gene>
    <name evidence="2" type="ORF">GCM10011571_35300</name>
</gene>
<comment type="caution">
    <text evidence="2">The sequence shown here is derived from an EMBL/GenBank/DDBJ whole genome shotgun (WGS) entry which is preliminary data.</text>
</comment>
<keyword evidence="3" id="KW-1185">Reference proteome</keyword>
<reference evidence="2" key="2">
    <citation type="submission" date="2020-09" db="EMBL/GenBank/DDBJ databases">
        <authorList>
            <person name="Sun Q."/>
            <person name="Zhou Y."/>
        </authorList>
    </citation>
    <scope>NUCLEOTIDE SEQUENCE</scope>
    <source>
        <strain evidence="2">CGMCC 1.15179</strain>
    </source>
</reference>
<evidence type="ECO:0000256" key="1">
    <source>
        <dbReference type="SAM" id="MobiDB-lite"/>
    </source>
</evidence>
<dbReference type="EMBL" id="BMHQ01000026">
    <property type="protein sequence ID" value="GGE30033.1"/>
    <property type="molecule type" value="Genomic_DNA"/>
</dbReference>
<protein>
    <submittedName>
        <fullName evidence="2">Uncharacterized protein</fullName>
    </submittedName>
</protein>
<dbReference type="RefSeq" id="WP_188649178.1">
    <property type="nucleotide sequence ID" value="NZ_BMHQ01000026.1"/>
</dbReference>
<organism evidence="2 3">
    <name type="scientific">Marinithermofilum abyssi</name>
    <dbReference type="NCBI Taxonomy" id="1571185"/>
    <lineage>
        <taxon>Bacteria</taxon>
        <taxon>Bacillati</taxon>
        <taxon>Bacillota</taxon>
        <taxon>Bacilli</taxon>
        <taxon>Bacillales</taxon>
        <taxon>Thermoactinomycetaceae</taxon>
        <taxon>Marinithermofilum</taxon>
    </lineage>
</organism>